<accession>A0ABY5YGK6</accession>
<sequence>MKLLTLVATALLSAAPALAAPLSVALSSTDPALKCGAKTTPTLTFSGTPPSGTKRYAAIFWDQMPRALSGRWLVFDLPLSTKSLTPMPAAQLNVAGGKAATNEAGQAGYSAICSRGQHDIYIDFYAIDTASLNLPAGAPLQQVHAAIKRHKLLETKAHLSWPLK</sequence>
<organism evidence="2 3">
    <name type="scientific">Deinococcus rubellus</name>
    <dbReference type="NCBI Taxonomy" id="1889240"/>
    <lineage>
        <taxon>Bacteria</taxon>
        <taxon>Thermotogati</taxon>
        <taxon>Deinococcota</taxon>
        <taxon>Deinococci</taxon>
        <taxon>Deinococcales</taxon>
        <taxon>Deinococcaceae</taxon>
        <taxon>Deinococcus</taxon>
    </lineage>
</organism>
<gene>
    <name evidence="2" type="ORF">N0D28_14660</name>
</gene>
<dbReference type="EMBL" id="CP104213">
    <property type="protein sequence ID" value="UWX63943.1"/>
    <property type="molecule type" value="Genomic_DNA"/>
</dbReference>
<dbReference type="RefSeq" id="WP_260560221.1">
    <property type="nucleotide sequence ID" value="NZ_BAABEC010000128.1"/>
</dbReference>
<dbReference type="SUPFAM" id="SSF49777">
    <property type="entry name" value="PEBP-like"/>
    <property type="match status" value="1"/>
</dbReference>
<dbReference type="Proteomes" id="UP001060261">
    <property type="component" value="Chromosome"/>
</dbReference>
<reference evidence="2" key="1">
    <citation type="submission" date="2022-09" db="EMBL/GenBank/DDBJ databases">
        <title>genome sequence of Deinococcus rubellus.</title>
        <authorList>
            <person name="Srinivasan S."/>
        </authorList>
    </citation>
    <scope>NUCLEOTIDE SEQUENCE</scope>
    <source>
        <strain evidence="2">Ant6</strain>
    </source>
</reference>
<dbReference type="InterPro" id="IPR036610">
    <property type="entry name" value="PEBP-like_sf"/>
</dbReference>
<evidence type="ECO:0000313" key="2">
    <source>
        <dbReference type="EMBL" id="UWX63943.1"/>
    </source>
</evidence>
<evidence type="ECO:0000313" key="3">
    <source>
        <dbReference type="Proteomes" id="UP001060261"/>
    </source>
</evidence>
<name>A0ABY5YGK6_9DEIO</name>
<keyword evidence="3" id="KW-1185">Reference proteome</keyword>
<protein>
    <recommendedName>
        <fullName evidence="4">YbhB/YbcL family Raf kinase inhibitor-like protein</fullName>
    </recommendedName>
</protein>
<dbReference type="Gene3D" id="3.90.280.10">
    <property type="entry name" value="PEBP-like"/>
    <property type="match status" value="1"/>
</dbReference>
<dbReference type="InterPro" id="IPR008914">
    <property type="entry name" value="PEBP"/>
</dbReference>
<dbReference type="Pfam" id="PF01161">
    <property type="entry name" value="PBP"/>
    <property type="match status" value="1"/>
</dbReference>
<evidence type="ECO:0008006" key="4">
    <source>
        <dbReference type="Google" id="ProtNLM"/>
    </source>
</evidence>
<proteinExistence type="predicted"/>
<feature type="signal peptide" evidence="1">
    <location>
        <begin position="1"/>
        <end position="19"/>
    </location>
</feature>
<evidence type="ECO:0000256" key="1">
    <source>
        <dbReference type="SAM" id="SignalP"/>
    </source>
</evidence>
<keyword evidence="1" id="KW-0732">Signal</keyword>
<feature type="chain" id="PRO_5045975622" description="YbhB/YbcL family Raf kinase inhibitor-like protein" evidence="1">
    <location>
        <begin position="20"/>
        <end position="164"/>
    </location>
</feature>